<dbReference type="AlphaFoldDB" id="A0AAF5CTJ1"/>
<dbReference type="Gene3D" id="3.90.550.10">
    <property type="entry name" value="Spore Coat Polysaccharide Biosynthesis Protein SpsA, Chain A"/>
    <property type="match status" value="1"/>
</dbReference>
<dbReference type="CDD" id="cd11558">
    <property type="entry name" value="W2_eIF2B_epsilon"/>
    <property type="match status" value="1"/>
</dbReference>
<protein>
    <recommendedName>
        <fullName evidence="1">Translation initiation factor eIF2B subunit epsilon</fullName>
    </recommendedName>
    <alternativeName>
        <fullName evidence="2">eIF2B GDP-GTP exchange factor subunit epsilon</fullName>
    </alternativeName>
</protein>
<dbReference type="PANTHER" id="PTHR45887:SF1">
    <property type="entry name" value="TRANSLATION INITIATION FACTOR EIF-2B SUBUNIT EPSILON"/>
    <property type="match status" value="1"/>
</dbReference>
<proteinExistence type="predicted"/>
<dbReference type="PANTHER" id="PTHR45887">
    <property type="entry name" value="TRANSLATION INITIATION FACTOR EIF-2B SUBUNIT EPSILON"/>
    <property type="match status" value="1"/>
</dbReference>
<dbReference type="GO" id="GO:0005085">
    <property type="term" value="F:guanyl-nucleotide exchange factor activity"/>
    <property type="evidence" value="ECO:0007669"/>
    <property type="project" value="InterPro"/>
</dbReference>
<dbReference type="SUPFAM" id="SSF53448">
    <property type="entry name" value="Nucleotide-diphospho-sugar transferases"/>
    <property type="match status" value="1"/>
</dbReference>
<dbReference type="InterPro" id="IPR044123">
    <property type="entry name" value="W2_eIF2B_epsilon"/>
</dbReference>
<dbReference type="InterPro" id="IPR051956">
    <property type="entry name" value="eIF2B_epsilon"/>
</dbReference>
<dbReference type="PROSITE" id="PS51363">
    <property type="entry name" value="W2"/>
    <property type="match status" value="1"/>
</dbReference>
<sequence length="674" mass="77479">MVPNMLSKEELENLDSTLLSEEPIKKFGCVIVGDNFSKTFTPPLVDDPWVGQKLCGLPLIDFILISLARTPVTNVVVMSSNFPEKWKEYYSKKYYNHFWKINFVEQKTANCVGDILREVRQRNLLYMDFILIPNILTLISGDFKKEINEFEEGRVKNQNHLITCLYVPSHDSQNLFVINSENAKVVNFNNDMKAGKSKIKKNAFTENLQYCSNLKPLPLWICGKEVFDVFGENFDLTDIEDVMRHMLANEEVMCAYTCMRQVSGSSYAAEANDFIEWIGLQSKFLRSCFYPLKPIQVAVDNNTNVNLLQLYHSVYIGHDRKDLNFRSKGVTTSNSRRSYIGWVPNKSADLQLEIIDSSIAGAINLIKGSSFKYCMIGKKFSSESLLNLERCIFGDNVKIGKNCIIGKEVFIGNDVVIPDNQSIPDNAMIFSKLVENDDNRFTSQKNGNYYIWKTVRDVHLWKKNKEYFNFKCIGRDIFGDDEEIKNSDDEINNTDHIGDSSIKTEQNCLETFAGEVKDSMLATLQSSDPFDRGNISSLILEINSSKMVHNVHMDGVCLTVMTTLLQIEENITWKRLNDLLNGWKPIIKNYFNDNHSIKLILVAIEDIVKNNDALSKLMVKVIHMFYNEDILSEMVIIEWYEKLAEDHKLKVDAKVLYDWLCQDTEEEDDSDDEN</sequence>
<feature type="domain" description="W2" evidence="3">
    <location>
        <begin position="506"/>
        <end position="670"/>
    </location>
</feature>
<evidence type="ECO:0000313" key="4">
    <source>
        <dbReference type="Proteomes" id="UP000035681"/>
    </source>
</evidence>
<dbReference type="Pfam" id="PF02020">
    <property type="entry name" value="W2"/>
    <property type="match status" value="1"/>
</dbReference>
<evidence type="ECO:0000256" key="1">
    <source>
        <dbReference type="ARBA" id="ARBA00044144"/>
    </source>
</evidence>
<dbReference type="InterPro" id="IPR056818">
    <property type="entry name" value="GlmU/GlgC-like_hexapep"/>
</dbReference>
<organism evidence="4 5">
    <name type="scientific">Strongyloides stercoralis</name>
    <name type="common">Threadworm</name>
    <dbReference type="NCBI Taxonomy" id="6248"/>
    <lineage>
        <taxon>Eukaryota</taxon>
        <taxon>Metazoa</taxon>
        <taxon>Ecdysozoa</taxon>
        <taxon>Nematoda</taxon>
        <taxon>Chromadorea</taxon>
        <taxon>Rhabditida</taxon>
        <taxon>Tylenchina</taxon>
        <taxon>Panagrolaimomorpha</taxon>
        <taxon>Strongyloidoidea</taxon>
        <taxon>Strongyloididae</taxon>
        <taxon>Strongyloides</taxon>
    </lineage>
</organism>
<dbReference type="WBParaSite" id="TCONS_00001528.p1">
    <property type="protein sequence ID" value="TCONS_00001528.p1"/>
    <property type="gene ID" value="XLOC_001407"/>
</dbReference>
<dbReference type="InterPro" id="IPR029044">
    <property type="entry name" value="Nucleotide-diphossugar_trans"/>
</dbReference>
<dbReference type="GO" id="GO:0005851">
    <property type="term" value="C:eukaryotic translation initiation factor 2B complex"/>
    <property type="evidence" value="ECO:0007669"/>
    <property type="project" value="TreeGrafter"/>
</dbReference>
<dbReference type="InterPro" id="IPR016024">
    <property type="entry name" value="ARM-type_fold"/>
</dbReference>
<dbReference type="GO" id="GO:0003743">
    <property type="term" value="F:translation initiation factor activity"/>
    <property type="evidence" value="ECO:0007669"/>
    <property type="project" value="TreeGrafter"/>
</dbReference>
<keyword evidence="4" id="KW-1185">Reference proteome</keyword>
<evidence type="ECO:0000259" key="3">
    <source>
        <dbReference type="PROSITE" id="PS51363"/>
    </source>
</evidence>
<dbReference type="InterPro" id="IPR003307">
    <property type="entry name" value="W2_domain"/>
</dbReference>
<accession>A0AAF5CTJ1</accession>
<evidence type="ECO:0000313" key="5">
    <source>
        <dbReference type="WBParaSite" id="TCONS_00001528.p1"/>
    </source>
</evidence>
<evidence type="ECO:0000256" key="2">
    <source>
        <dbReference type="ARBA" id="ARBA00044345"/>
    </source>
</evidence>
<dbReference type="SMART" id="SM00515">
    <property type="entry name" value="eIF5C"/>
    <property type="match status" value="1"/>
</dbReference>
<dbReference type="Gene3D" id="1.25.40.180">
    <property type="match status" value="1"/>
</dbReference>
<dbReference type="Gene3D" id="2.160.10.10">
    <property type="entry name" value="Hexapeptide repeat proteins"/>
    <property type="match status" value="1"/>
</dbReference>
<dbReference type="Proteomes" id="UP000035681">
    <property type="component" value="Unplaced"/>
</dbReference>
<reference evidence="5" key="1">
    <citation type="submission" date="2024-02" db="UniProtKB">
        <authorList>
            <consortium name="WormBaseParasite"/>
        </authorList>
    </citation>
    <scope>IDENTIFICATION</scope>
</reference>
<dbReference type="SUPFAM" id="SSF48371">
    <property type="entry name" value="ARM repeat"/>
    <property type="match status" value="1"/>
</dbReference>
<dbReference type="Pfam" id="PF24894">
    <property type="entry name" value="Hexapep_GlmU"/>
    <property type="match status" value="1"/>
</dbReference>
<dbReference type="GO" id="GO:0031369">
    <property type="term" value="F:translation initiation factor binding"/>
    <property type="evidence" value="ECO:0007669"/>
    <property type="project" value="InterPro"/>
</dbReference>
<name>A0AAF5CTJ1_STRER</name>